<organism evidence="1 2">
    <name type="scientific">Bradyrhizobium brasilense</name>
    <dbReference type="NCBI Taxonomy" id="1419277"/>
    <lineage>
        <taxon>Bacteria</taxon>
        <taxon>Pseudomonadati</taxon>
        <taxon>Pseudomonadota</taxon>
        <taxon>Alphaproteobacteria</taxon>
        <taxon>Hyphomicrobiales</taxon>
        <taxon>Nitrobacteraceae</taxon>
        <taxon>Bradyrhizobium</taxon>
    </lineage>
</organism>
<evidence type="ECO:0000313" key="1">
    <source>
        <dbReference type="EMBL" id="SDF70630.1"/>
    </source>
</evidence>
<accession>A0A1G7NBF7</accession>
<dbReference type="AlphaFoldDB" id="A0A1G7NBF7"/>
<dbReference type="Proteomes" id="UP000199245">
    <property type="component" value="Unassembled WGS sequence"/>
</dbReference>
<protein>
    <submittedName>
        <fullName evidence="1">Uncharacterized protein</fullName>
    </submittedName>
</protein>
<sequence length="32" mass="3894">MIRKSAKRFSEKIMRKKRLKREDYRALGLLNG</sequence>
<reference evidence="1 2" key="1">
    <citation type="submission" date="2016-10" db="EMBL/GenBank/DDBJ databases">
        <authorList>
            <person name="de Groot N.N."/>
        </authorList>
    </citation>
    <scope>NUCLEOTIDE SEQUENCE [LARGE SCALE GENOMIC DNA]</scope>
    <source>
        <strain evidence="1 2">R5</strain>
    </source>
</reference>
<name>A0A1G7NBF7_9BRAD</name>
<dbReference type="EMBL" id="FMZW01000069">
    <property type="protein sequence ID" value="SDF70630.1"/>
    <property type="molecule type" value="Genomic_DNA"/>
</dbReference>
<proteinExistence type="predicted"/>
<evidence type="ECO:0000313" key="2">
    <source>
        <dbReference type="Proteomes" id="UP000199245"/>
    </source>
</evidence>
<gene>
    <name evidence="1" type="ORF">SAMN05216337_10693</name>
</gene>